<keyword evidence="3" id="KW-1185">Reference proteome</keyword>
<organism evidence="2 3">
    <name type="scientific">Malassezia pachydermatis</name>
    <dbReference type="NCBI Taxonomy" id="77020"/>
    <lineage>
        <taxon>Eukaryota</taxon>
        <taxon>Fungi</taxon>
        <taxon>Dikarya</taxon>
        <taxon>Basidiomycota</taxon>
        <taxon>Ustilaginomycotina</taxon>
        <taxon>Malasseziomycetes</taxon>
        <taxon>Malasseziales</taxon>
        <taxon>Malasseziaceae</taxon>
        <taxon>Malassezia</taxon>
    </lineage>
</organism>
<dbReference type="InterPro" id="IPR032675">
    <property type="entry name" value="LRR_dom_sf"/>
</dbReference>
<dbReference type="Proteomes" id="UP000037751">
    <property type="component" value="Unassembled WGS sequence"/>
</dbReference>
<feature type="domain" description="CAP-Gly" evidence="1">
    <location>
        <begin position="26"/>
        <end position="70"/>
    </location>
</feature>
<dbReference type="InterPro" id="IPR000938">
    <property type="entry name" value="CAP-Gly_domain"/>
</dbReference>
<gene>
    <name evidence="2" type="ORF">Malapachy_2673</name>
</gene>
<dbReference type="SUPFAM" id="SSF52058">
    <property type="entry name" value="L domain-like"/>
    <property type="match status" value="1"/>
</dbReference>
<dbReference type="RefSeq" id="XP_017992953.1">
    <property type="nucleotide sequence ID" value="XM_018137161.1"/>
</dbReference>
<dbReference type="Gene3D" id="3.80.10.10">
    <property type="entry name" value="Ribonuclease Inhibitor"/>
    <property type="match status" value="1"/>
</dbReference>
<accession>A0A0M8MX59</accession>
<proteinExistence type="predicted"/>
<dbReference type="PROSITE" id="PS50245">
    <property type="entry name" value="CAP_GLY_2"/>
    <property type="match status" value="1"/>
</dbReference>
<dbReference type="GeneID" id="28729036"/>
<dbReference type="Gene3D" id="2.30.30.190">
    <property type="entry name" value="CAP Gly-rich-like domain"/>
    <property type="match status" value="1"/>
</dbReference>
<dbReference type="EMBL" id="LGAV01000002">
    <property type="protein sequence ID" value="KOS15321.1"/>
    <property type="molecule type" value="Genomic_DNA"/>
</dbReference>
<evidence type="ECO:0000259" key="1">
    <source>
        <dbReference type="PROSITE" id="PS50245"/>
    </source>
</evidence>
<protein>
    <submittedName>
        <fullName evidence="2">Tubulin-specific chaperone e</fullName>
    </submittedName>
</protein>
<evidence type="ECO:0000313" key="3">
    <source>
        <dbReference type="Proteomes" id="UP000037751"/>
    </source>
</evidence>
<dbReference type="VEuPathDB" id="FungiDB:Malapachy_2673"/>
<dbReference type="STRING" id="77020.A0A0M8MX59"/>
<dbReference type="OrthoDB" id="5273213at2759"/>
<evidence type="ECO:0000313" key="2">
    <source>
        <dbReference type="EMBL" id="KOS15321.1"/>
    </source>
</evidence>
<reference evidence="2 3" key="1">
    <citation type="submission" date="2015-07" db="EMBL/GenBank/DDBJ databases">
        <title>Draft Genome Sequence of Malassezia furfur CBS1878 and Malassezia pachydermatis CBS1879.</title>
        <authorList>
            <person name="Triana S."/>
            <person name="Ohm R."/>
            <person name="Gonzalez A."/>
            <person name="DeCock H."/>
            <person name="Restrepo S."/>
            <person name="Celis A."/>
        </authorList>
    </citation>
    <scope>NUCLEOTIDE SEQUENCE [LARGE SCALE GENOMIC DNA]</scope>
    <source>
        <strain evidence="2 3">CBS 1879</strain>
    </source>
</reference>
<dbReference type="AlphaFoldDB" id="A0A0M8MX59"/>
<dbReference type="SMART" id="SM01052">
    <property type="entry name" value="CAP_GLY"/>
    <property type="match status" value="1"/>
</dbReference>
<sequence length="445" mass="49241">MPPQTTQPIGTRLAWHRETGTVRYCGALPPHAGTWYGIEWDRPEQGKHDGTGPDGTRYFACAPKGGSFLPVHAPIDWGVSLAEALCAKYEEAASSPTLRTVSLVGAPPPPAPADASCVYVSHLGPPHAWDRLCPNLTDLDLSRSLLTSWHALAWLAHHRPLTHLRVDHVRMEAPPKDLAMCPHLTHLVVGDTTRPWSDAVTLGRAMPALTTLHWHHQSLTHLDMTPEEAPSLAQVFPHVHTLSLEGNALSSWSHLVTLLVWMPALTKLLLHDNALTHIDAATPTTRIFAHLNEIHVHTLSMASLRHLESYIPGQWSLVLEPAKDHDEPPRWQCIAQLARLTRLNHTDIVPAERTEAERYYLLHARPGDPRYEALCAIHGAPATAPAPTPTLRAKLLEVLVVRHPTPPTLAEVPTLRETAVLCALLRTMPSGSTKRQGWQQNFMLY</sequence>
<name>A0A0M8MX59_9BASI</name>
<dbReference type="InterPro" id="IPR036859">
    <property type="entry name" value="CAP-Gly_dom_sf"/>
</dbReference>
<dbReference type="Pfam" id="PF01302">
    <property type="entry name" value="CAP_GLY"/>
    <property type="match status" value="1"/>
</dbReference>
<comment type="caution">
    <text evidence="2">The sequence shown here is derived from an EMBL/GenBank/DDBJ whole genome shotgun (WGS) entry which is preliminary data.</text>
</comment>
<dbReference type="SUPFAM" id="SSF74924">
    <property type="entry name" value="Cap-Gly domain"/>
    <property type="match status" value="1"/>
</dbReference>